<gene>
    <name evidence="1" type="ORF">BCR33DRAFT_715398</name>
</gene>
<feature type="non-terminal residue" evidence="1">
    <location>
        <position position="1"/>
    </location>
</feature>
<dbReference type="EMBL" id="MCGO01000015">
    <property type="protein sequence ID" value="ORY47026.1"/>
    <property type="molecule type" value="Genomic_DNA"/>
</dbReference>
<comment type="caution">
    <text evidence="1">The sequence shown here is derived from an EMBL/GenBank/DDBJ whole genome shotgun (WGS) entry which is preliminary data.</text>
</comment>
<evidence type="ECO:0008006" key="3">
    <source>
        <dbReference type="Google" id="ProtNLM"/>
    </source>
</evidence>
<keyword evidence="2" id="KW-1185">Reference proteome</keyword>
<dbReference type="OrthoDB" id="2160519at2759"/>
<dbReference type="InterPro" id="IPR011333">
    <property type="entry name" value="SKP1/BTB/POZ_sf"/>
</dbReference>
<dbReference type="Proteomes" id="UP000193642">
    <property type="component" value="Unassembled WGS sequence"/>
</dbReference>
<dbReference type="AlphaFoldDB" id="A0A1Y2CJA4"/>
<reference evidence="1 2" key="1">
    <citation type="submission" date="2016-07" db="EMBL/GenBank/DDBJ databases">
        <title>Pervasive Adenine N6-methylation of Active Genes in Fungi.</title>
        <authorList>
            <consortium name="DOE Joint Genome Institute"/>
            <person name="Mondo S.J."/>
            <person name="Dannebaum R.O."/>
            <person name="Kuo R.C."/>
            <person name="Labutti K."/>
            <person name="Haridas S."/>
            <person name="Kuo A."/>
            <person name="Salamov A."/>
            <person name="Ahrendt S.R."/>
            <person name="Lipzen A."/>
            <person name="Sullivan W."/>
            <person name="Andreopoulos W.B."/>
            <person name="Clum A."/>
            <person name="Lindquist E."/>
            <person name="Daum C."/>
            <person name="Ramamoorthy G.K."/>
            <person name="Gryganskyi A."/>
            <person name="Culley D."/>
            <person name="Magnuson J.K."/>
            <person name="James T.Y."/>
            <person name="O'Malley M.A."/>
            <person name="Stajich J.E."/>
            <person name="Spatafora J.W."/>
            <person name="Visel A."/>
            <person name="Grigoriev I.V."/>
        </authorList>
    </citation>
    <scope>NUCLEOTIDE SEQUENCE [LARGE SCALE GENOMIC DNA]</scope>
    <source>
        <strain evidence="1 2">JEL800</strain>
    </source>
</reference>
<name>A0A1Y2CJA4_9FUNG</name>
<protein>
    <recommendedName>
        <fullName evidence="3">BTB domain-containing protein</fullName>
    </recommendedName>
</protein>
<accession>A0A1Y2CJA4</accession>
<sequence length="290" mass="32812">SCDFYKTALAARWNASESTTQLPSTINKDKFIRSIISHPDVDVDTFNIILEFLYCGKVTVAMFSNQLMVKALRDQCLDYCLNFGLSVDNAFEIFVLGERLCRSDVRVNALIKVMDDLPKSLVLTFEPFTAVQRWRIAIAWVKAAQGCDEISIESGIPDDFDVAMAQDFESLVYPYVSILDEYLVSILEVYFKVPSLETRIGASIFQESAILQTNEDIYFDSCSVRERHVFGGYCDSAWEYGSTKQATEAFLFKVNKNDVLTFHLRRTPDRFLGTDTRNVTGTGKSSSCKL</sequence>
<dbReference type="Gene3D" id="3.30.710.10">
    <property type="entry name" value="Potassium Channel Kv1.1, Chain A"/>
    <property type="match status" value="1"/>
</dbReference>
<proteinExistence type="predicted"/>
<organism evidence="1 2">
    <name type="scientific">Rhizoclosmatium globosum</name>
    <dbReference type="NCBI Taxonomy" id="329046"/>
    <lineage>
        <taxon>Eukaryota</taxon>
        <taxon>Fungi</taxon>
        <taxon>Fungi incertae sedis</taxon>
        <taxon>Chytridiomycota</taxon>
        <taxon>Chytridiomycota incertae sedis</taxon>
        <taxon>Chytridiomycetes</taxon>
        <taxon>Chytridiales</taxon>
        <taxon>Chytriomycetaceae</taxon>
        <taxon>Rhizoclosmatium</taxon>
    </lineage>
</organism>
<evidence type="ECO:0000313" key="1">
    <source>
        <dbReference type="EMBL" id="ORY47026.1"/>
    </source>
</evidence>
<evidence type="ECO:0000313" key="2">
    <source>
        <dbReference type="Proteomes" id="UP000193642"/>
    </source>
</evidence>